<dbReference type="GO" id="GO:0007018">
    <property type="term" value="P:microtubule-based movement"/>
    <property type="evidence" value="ECO:0007669"/>
    <property type="project" value="InterPro"/>
</dbReference>
<dbReference type="GO" id="GO:0003777">
    <property type="term" value="F:microtubule motor activity"/>
    <property type="evidence" value="ECO:0007669"/>
    <property type="project" value="InterPro"/>
</dbReference>
<dbReference type="PROSITE" id="PS50067">
    <property type="entry name" value="KINESIN_MOTOR_2"/>
    <property type="match status" value="1"/>
</dbReference>
<dbReference type="InParanoid" id="A0A2G5D6H0"/>
<dbReference type="GO" id="GO:0005524">
    <property type="term" value="F:ATP binding"/>
    <property type="evidence" value="ECO:0007669"/>
    <property type="project" value="UniProtKB-UniRule"/>
</dbReference>
<keyword evidence="2 6" id="KW-0547">Nucleotide-binding</keyword>
<dbReference type="Proteomes" id="UP000230069">
    <property type="component" value="Unassembled WGS sequence"/>
</dbReference>
<evidence type="ECO:0000256" key="2">
    <source>
        <dbReference type="ARBA" id="ARBA00022741"/>
    </source>
</evidence>
<dbReference type="GO" id="GO:0007052">
    <property type="term" value="P:mitotic spindle organization"/>
    <property type="evidence" value="ECO:0007669"/>
    <property type="project" value="TreeGrafter"/>
</dbReference>
<feature type="binding site" evidence="6">
    <location>
        <begin position="119"/>
        <end position="126"/>
    </location>
    <ligand>
        <name>ATP</name>
        <dbReference type="ChEBI" id="CHEBI:30616"/>
    </ligand>
</feature>
<comment type="similarity">
    <text evidence="5">Belongs to the TRAFAC class myosin-kinesin ATPase superfamily. Kinesin family. KIN-10 subfamily.</text>
</comment>
<organism evidence="9 10">
    <name type="scientific">Aquilegia coerulea</name>
    <name type="common">Rocky mountain columbine</name>
    <dbReference type="NCBI Taxonomy" id="218851"/>
    <lineage>
        <taxon>Eukaryota</taxon>
        <taxon>Viridiplantae</taxon>
        <taxon>Streptophyta</taxon>
        <taxon>Embryophyta</taxon>
        <taxon>Tracheophyta</taxon>
        <taxon>Spermatophyta</taxon>
        <taxon>Magnoliopsida</taxon>
        <taxon>Ranunculales</taxon>
        <taxon>Ranunculaceae</taxon>
        <taxon>Thalictroideae</taxon>
        <taxon>Aquilegia</taxon>
    </lineage>
</organism>
<keyword evidence="1" id="KW-0493">Microtubule</keyword>
<dbReference type="Pfam" id="PF00225">
    <property type="entry name" value="Kinesin"/>
    <property type="match status" value="1"/>
</dbReference>
<keyword evidence="4 6" id="KW-0505">Motor protein</keyword>
<evidence type="ECO:0000259" key="8">
    <source>
        <dbReference type="PROSITE" id="PS50067"/>
    </source>
</evidence>
<evidence type="ECO:0000313" key="9">
    <source>
        <dbReference type="EMBL" id="PIA39113.1"/>
    </source>
</evidence>
<dbReference type="OrthoDB" id="3176171at2759"/>
<evidence type="ECO:0000256" key="1">
    <source>
        <dbReference type="ARBA" id="ARBA00022701"/>
    </source>
</evidence>
<dbReference type="GO" id="GO:0005875">
    <property type="term" value="C:microtubule associated complex"/>
    <property type="evidence" value="ECO:0007669"/>
    <property type="project" value="TreeGrafter"/>
</dbReference>
<feature type="region of interest" description="Disordered" evidence="7">
    <location>
        <begin position="534"/>
        <end position="582"/>
    </location>
</feature>
<proteinExistence type="inferred from homology"/>
<dbReference type="InterPro" id="IPR027417">
    <property type="entry name" value="P-loop_NTPase"/>
</dbReference>
<feature type="region of interest" description="Disordered" evidence="7">
    <location>
        <begin position="400"/>
        <end position="427"/>
    </location>
</feature>
<dbReference type="FunFam" id="3.40.850.10:FF:000087">
    <property type="entry name" value="Kinesin-like protein"/>
    <property type="match status" value="1"/>
</dbReference>
<gene>
    <name evidence="9" type="ORF">AQUCO_02700354v1</name>
</gene>
<evidence type="ECO:0000256" key="3">
    <source>
        <dbReference type="ARBA" id="ARBA00022840"/>
    </source>
</evidence>
<sequence length="703" mass="77688">MEIQSKPKTPKTCSKTSSQLENLVSKVRVVVRVRPFLSSEILENSETPISCVSVLDSETSCRDEIVIRLQDQFTSRNECYEVDSFFGQESFVSEIFQKEVNPLISWVFNGYNATVSAYGATSSGKTYTMQGTDELPGLIPMSMLMILEMCEKSGSVAEISYYEVYMDRCYDLLEPKAQEISLLEDKDGLHLKGLSRVRVSSMSEFHQVFVGGIHRRKVAHTRHNKVSSRSHGVLVIVVSSPCSNGSGSVVTGKLNLIDVAAFYCVKNPFSKAASEDNKKSRNEGIQLQESAKINKSLFALSNVVYALNNGKSRVPYRESKLTRILQDSLGGTSRSLMVACLSPGEYQESVNTVSLAARSRHITNYVSSAQREDTPKMKISMEAKRCTWLDPIGKMRSSLREREIASPSFSKTPLSAKRKQTSSQSYTKVKSITNRALTNASRRIGTPSFSKTPLSTTAKRKQGSCQSHAKVKNTTDQGLATASSRKLFNHEAPVESSLEGMHLHNVEESKDCLNVNQEDALNASLSAKLLNKENSACTPTRDSVGSPAYSEKSRALQSASRKVLSPIKNNSNTKSNEDVTEKNLTCVADPKTPKTPYILNRNSDGLHGAGSPMEPITPFEKYSARSSHLKSSLVQEYLAFLNSASKEELLKLNGIGQKRAENILQLRETSPLKTLRDVEMIGLSSKQVDDLFWRAARETAAKQ</sequence>
<reference evidence="9 10" key="1">
    <citation type="submission" date="2017-09" db="EMBL/GenBank/DDBJ databases">
        <title>WGS assembly of Aquilegia coerulea Goldsmith.</title>
        <authorList>
            <person name="Hodges S."/>
            <person name="Kramer E."/>
            <person name="Nordborg M."/>
            <person name="Tomkins J."/>
            <person name="Borevitz J."/>
            <person name="Derieg N."/>
            <person name="Yan J."/>
            <person name="Mihaltcheva S."/>
            <person name="Hayes R.D."/>
            <person name="Rokhsar D."/>
        </authorList>
    </citation>
    <scope>NUCLEOTIDE SEQUENCE [LARGE SCALE GENOMIC DNA]</scope>
    <source>
        <strain evidence="10">cv. Goldsmith</strain>
    </source>
</reference>
<evidence type="ECO:0000313" key="10">
    <source>
        <dbReference type="Proteomes" id="UP000230069"/>
    </source>
</evidence>
<dbReference type="GO" id="GO:0008017">
    <property type="term" value="F:microtubule binding"/>
    <property type="evidence" value="ECO:0007669"/>
    <property type="project" value="InterPro"/>
</dbReference>
<dbReference type="GO" id="GO:0005874">
    <property type="term" value="C:microtubule"/>
    <property type="evidence" value="ECO:0007669"/>
    <property type="project" value="UniProtKB-KW"/>
</dbReference>
<dbReference type="SUPFAM" id="SSF47781">
    <property type="entry name" value="RuvA domain 2-like"/>
    <property type="match status" value="1"/>
</dbReference>
<dbReference type="InterPro" id="IPR001752">
    <property type="entry name" value="Kinesin_motor_dom"/>
</dbReference>
<feature type="region of interest" description="Disordered" evidence="7">
    <location>
        <begin position="439"/>
        <end position="478"/>
    </location>
</feature>
<dbReference type="SMART" id="SM00129">
    <property type="entry name" value="KISc"/>
    <property type="match status" value="1"/>
</dbReference>
<dbReference type="SUPFAM" id="SSF52540">
    <property type="entry name" value="P-loop containing nucleoside triphosphate hydrolases"/>
    <property type="match status" value="1"/>
</dbReference>
<evidence type="ECO:0000256" key="5">
    <source>
        <dbReference type="ARBA" id="ARBA00061615"/>
    </source>
</evidence>
<dbReference type="InterPro" id="IPR010994">
    <property type="entry name" value="RuvA_2-like"/>
</dbReference>
<dbReference type="STRING" id="218851.A0A2G5D6H0"/>
<dbReference type="AlphaFoldDB" id="A0A2G5D6H0"/>
<evidence type="ECO:0000256" key="4">
    <source>
        <dbReference type="ARBA" id="ARBA00023175"/>
    </source>
</evidence>
<accession>A0A2G5D6H0</accession>
<dbReference type="GO" id="GO:0051231">
    <property type="term" value="P:spindle elongation"/>
    <property type="evidence" value="ECO:0007669"/>
    <property type="project" value="TreeGrafter"/>
</dbReference>
<dbReference type="FunCoup" id="A0A2G5D6H0">
    <property type="interactions" value="869"/>
</dbReference>
<feature type="compositionally biased region" description="Polar residues" evidence="7">
    <location>
        <begin position="534"/>
        <end position="543"/>
    </location>
</feature>
<dbReference type="InterPro" id="IPR027640">
    <property type="entry name" value="Kinesin-like_fam"/>
</dbReference>
<evidence type="ECO:0000256" key="7">
    <source>
        <dbReference type="SAM" id="MobiDB-lite"/>
    </source>
</evidence>
<dbReference type="Gene3D" id="1.10.150.280">
    <property type="entry name" value="AF1531-like domain"/>
    <property type="match status" value="1"/>
</dbReference>
<dbReference type="InterPro" id="IPR036961">
    <property type="entry name" value="Kinesin_motor_dom_sf"/>
</dbReference>
<dbReference type="EMBL" id="KZ305044">
    <property type="protein sequence ID" value="PIA39113.1"/>
    <property type="molecule type" value="Genomic_DNA"/>
</dbReference>
<feature type="domain" description="Kinesin motor" evidence="8">
    <location>
        <begin position="26"/>
        <end position="362"/>
    </location>
</feature>
<name>A0A2G5D6H0_AQUCA</name>
<dbReference type="PRINTS" id="PR00380">
    <property type="entry name" value="KINESINHEAVY"/>
</dbReference>
<keyword evidence="3 6" id="KW-0067">ATP-binding</keyword>
<dbReference type="FunFam" id="1.10.150.280:FF:000003">
    <property type="entry name" value="Kinesin-like protein KIN-10C"/>
    <property type="match status" value="1"/>
</dbReference>
<evidence type="ECO:0000256" key="6">
    <source>
        <dbReference type="PROSITE-ProRule" id="PRU00283"/>
    </source>
</evidence>
<protein>
    <recommendedName>
        <fullName evidence="8">Kinesin motor domain-containing protein</fullName>
    </recommendedName>
</protein>
<dbReference type="PANTHER" id="PTHR47969">
    <property type="entry name" value="CHROMOSOME-ASSOCIATED KINESIN KIF4A-RELATED"/>
    <property type="match status" value="1"/>
</dbReference>
<keyword evidence="10" id="KW-1185">Reference proteome</keyword>
<dbReference type="PANTHER" id="PTHR47969:SF9">
    <property type="entry name" value="KINESIN-LIKE PROTEIN"/>
    <property type="match status" value="1"/>
</dbReference>
<dbReference type="Gene3D" id="3.40.850.10">
    <property type="entry name" value="Kinesin motor domain"/>
    <property type="match status" value="1"/>
</dbReference>